<evidence type="ECO:0000259" key="5">
    <source>
        <dbReference type="PROSITE" id="PS51462"/>
    </source>
</evidence>
<protein>
    <recommendedName>
        <fullName evidence="5">Nudix hydrolase domain-containing protein</fullName>
    </recommendedName>
</protein>
<dbReference type="Gene3D" id="3.90.79.10">
    <property type="entry name" value="Nucleoside Triphosphate Pyrophosphohydrolase"/>
    <property type="match status" value="1"/>
</dbReference>
<dbReference type="PANTHER" id="PTHR43046">
    <property type="entry name" value="GDP-MANNOSE MANNOSYL HYDROLASE"/>
    <property type="match status" value="1"/>
</dbReference>
<evidence type="ECO:0000256" key="4">
    <source>
        <dbReference type="RuleBase" id="RU003476"/>
    </source>
</evidence>
<evidence type="ECO:0000256" key="3">
    <source>
        <dbReference type="ARBA" id="ARBA00022801"/>
    </source>
</evidence>
<evidence type="ECO:0000256" key="2">
    <source>
        <dbReference type="ARBA" id="ARBA00005582"/>
    </source>
</evidence>
<dbReference type="InterPro" id="IPR020476">
    <property type="entry name" value="Nudix_hydrolase"/>
</dbReference>
<comment type="similarity">
    <text evidence="2 4">Belongs to the Nudix hydrolase family.</text>
</comment>
<proteinExistence type="inferred from homology"/>
<dbReference type="CDD" id="cd04683">
    <property type="entry name" value="NUDIX_Hydrolase"/>
    <property type="match status" value="1"/>
</dbReference>
<dbReference type="PROSITE" id="PS00893">
    <property type="entry name" value="NUDIX_BOX"/>
    <property type="match status" value="1"/>
</dbReference>
<dbReference type="EMBL" id="BONF01000041">
    <property type="protein sequence ID" value="GIF84854.1"/>
    <property type="molecule type" value="Genomic_DNA"/>
</dbReference>
<keyword evidence="3 4" id="KW-0378">Hydrolase</keyword>
<dbReference type="InterPro" id="IPR000086">
    <property type="entry name" value="NUDIX_hydrolase_dom"/>
</dbReference>
<dbReference type="RefSeq" id="WP_376820380.1">
    <property type="nucleotide sequence ID" value="NZ_JBHTGC010000001.1"/>
</dbReference>
<dbReference type="PRINTS" id="PR00502">
    <property type="entry name" value="NUDIXFAMILY"/>
</dbReference>
<dbReference type="PROSITE" id="PS51462">
    <property type="entry name" value="NUDIX"/>
    <property type="match status" value="1"/>
</dbReference>
<dbReference type="InterPro" id="IPR020084">
    <property type="entry name" value="NUDIX_hydrolase_CS"/>
</dbReference>
<dbReference type="Pfam" id="PF00293">
    <property type="entry name" value="NUDIX"/>
    <property type="match status" value="1"/>
</dbReference>
<dbReference type="Proteomes" id="UP000601223">
    <property type="component" value="Unassembled WGS sequence"/>
</dbReference>
<sequence>MFENAQVKHRAQAIVAVHLILRRGDDVLLGLRLNTGWSDGCWHLPAGHVEPGETPLDALVREAAEELGLALDPAHAELVHLLHYAEQPPRLNLFFEVRRWSGEPVNAEPGKCADLHWFSLHKLPTPLVGYAGAALAHRRRGVPYSEWAEAGSAAAR</sequence>
<accession>A0A8J3JLU1</accession>
<name>A0A8J3JLU1_9ACTN</name>
<feature type="domain" description="Nudix hydrolase" evidence="5">
    <location>
        <begin position="7"/>
        <end position="149"/>
    </location>
</feature>
<dbReference type="AlphaFoldDB" id="A0A8J3JLU1"/>
<keyword evidence="7" id="KW-1185">Reference proteome</keyword>
<dbReference type="SUPFAM" id="SSF55811">
    <property type="entry name" value="Nudix"/>
    <property type="match status" value="1"/>
</dbReference>
<comment type="caution">
    <text evidence="6">The sequence shown here is derived from an EMBL/GenBank/DDBJ whole genome shotgun (WGS) entry which is preliminary data.</text>
</comment>
<gene>
    <name evidence="6" type="ORF">Cba03nite_62030</name>
</gene>
<evidence type="ECO:0000313" key="6">
    <source>
        <dbReference type="EMBL" id="GIF84854.1"/>
    </source>
</evidence>
<reference evidence="6 7" key="1">
    <citation type="submission" date="2021-01" db="EMBL/GenBank/DDBJ databases">
        <title>Whole genome shotgun sequence of Catellatospora bangladeshensis NBRC 107357.</title>
        <authorList>
            <person name="Komaki H."/>
            <person name="Tamura T."/>
        </authorList>
    </citation>
    <scope>NUCLEOTIDE SEQUENCE [LARGE SCALE GENOMIC DNA]</scope>
    <source>
        <strain evidence="6 7">NBRC 107357</strain>
    </source>
</reference>
<comment type="cofactor">
    <cofactor evidence="1">
        <name>Mg(2+)</name>
        <dbReference type="ChEBI" id="CHEBI:18420"/>
    </cofactor>
</comment>
<dbReference type="GO" id="GO:0016787">
    <property type="term" value="F:hydrolase activity"/>
    <property type="evidence" value="ECO:0007669"/>
    <property type="project" value="UniProtKB-KW"/>
</dbReference>
<dbReference type="InterPro" id="IPR015797">
    <property type="entry name" value="NUDIX_hydrolase-like_dom_sf"/>
</dbReference>
<organism evidence="6 7">
    <name type="scientific">Catellatospora bangladeshensis</name>
    <dbReference type="NCBI Taxonomy" id="310355"/>
    <lineage>
        <taxon>Bacteria</taxon>
        <taxon>Bacillati</taxon>
        <taxon>Actinomycetota</taxon>
        <taxon>Actinomycetes</taxon>
        <taxon>Micromonosporales</taxon>
        <taxon>Micromonosporaceae</taxon>
        <taxon>Catellatospora</taxon>
    </lineage>
</organism>
<dbReference type="PANTHER" id="PTHR43046:SF14">
    <property type="entry name" value="MUTT_NUDIX FAMILY PROTEIN"/>
    <property type="match status" value="1"/>
</dbReference>
<evidence type="ECO:0000313" key="7">
    <source>
        <dbReference type="Proteomes" id="UP000601223"/>
    </source>
</evidence>
<evidence type="ECO:0000256" key="1">
    <source>
        <dbReference type="ARBA" id="ARBA00001946"/>
    </source>
</evidence>